<sequence>MPVSPTRRSTARAKLIEELKLARKTVKFTRHPLQTSYLIARVASRECSKLAKHVVRTRRRALYPAALFLAFCYWVKDTAGPHAAFVDECERWVEWGLWWVALGVSSSIGFGSGMHTGLLFLFPHILKVCQTVELCGNVDFDTRRNIWFMMPTEELFECASKPRARGVSYVDIWLSVLPECVAWGVGTAFGEIPPYWVSYFAAKAGRENKELSDITHVDASDMDQVQKKIHGFKLWMIAFMKRYGFLGLLAMSSWPNAAFDLCGVCCGSFMMPFWLFITATTMGKGFVKSPIQGLVLTSLFYKNSREKIIAFFSGWLPASWEVDRTMNASINSMLQKVLASGRAGKKKRNTLALAVSPSKLWGHFVTALVAYFLLSCLEEIARMEQARLDVGRVRAEFPGGREHED</sequence>
<name>A0A7R9T4P7_9CHLO</name>
<proteinExistence type="predicted"/>
<dbReference type="EMBL" id="HBDX01006732">
    <property type="protein sequence ID" value="CAD8225032.1"/>
    <property type="molecule type" value="Transcribed_RNA"/>
</dbReference>
<organism evidence="2">
    <name type="scientific">Ostreococcus sp. 'lucimarinus'</name>
    <dbReference type="NCBI Taxonomy" id="242159"/>
    <lineage>
        <taxon>Eukaryota</taxon>
        <taxon>Viridiplantae</taxon>
        <taxon>Chlorophyta</taxon>
        <taxon>Mamiellophyceae</taxon>
        <taxon>Mamiellales</taxon>
        <taxon>Bathycoccaceae</taxon>
        <taxon>Ostreococcus</taxon>
    </lineage>
</organism>
<protein>
    <recommendedName>
        <fullName evidence="3">Vacuole membrane protein 1</fullName>
    </recommendedName>
</protein>
<feature type="transmembrane region" description="Helical" evidence="1">
    <location>
        <begin position="232"/>
        <end position="251"/>
    </location>
</feature>
<feature type="transmembrane region" description="Helical" evidence="1">
    <location>
        <begin position="61"/>
        <end position="76"/>
    </location>
</feature>
<keyword evidence="1" id="KW-1133">Transmembrane helix</keyword>
<evidence type="ECO:0008006" key="3">
    <source>
        <dbReference type="Google" id="ProtNLM"/>
    </source>
</evidence>
<feature type="transmembrane region" description="Helical" evidence="1">
    <location>
        <begin position="96"/>
        <end position="122"/>
    </location>
</feature>
<reference evidence="2" key="1">
    <citation type="submission" date="2021-01" db="EMBL/GenBank/DDBJ databases">
        <authorList>
            <person name="Corre E."/>
            <person name="Pelletier E."/>
            <person name="Niang G."/>
            <person name="Scheremetjew M."/>
            <person name="Finn R."/>
            <person name="Kale V."/>
            <person name="Holt S."/>
            <person name="Cochrane G."/>
            <person name="Meng A."/>
            <person name="Brown T."/>
            <person name="Cohen L."/>
        </authorList>
    </citation>
    <scope>NUCLEOTIDE SEQUENCE</scope>
    <source>
        <strain evidence="2">Clade-A-BCC118000</strain>
    </source>
</reference>
<gene>
    <name evidence="2" type="ORF">OLUC0939_LOCUS5772</name>
</gene>
<evidence type="ECO:0000313" key="2">
    <source>
        <dbReference type="EMBL" id="CAD8225032.1"/>
    </source>
</evidence>
<feature type="transmembrane region" description="Helical" evidence="1">
    <location>
        <begin position="351"/>
        <end position="374"/>
    </location>
</feature>
<accession>A0A7R9T4P7</accession>
<keyword evidence="1" id="KW-0812">Transmembrane</keyword>
<feature type="transmembrane region" description="Helical" evidence="1">
    <location>
        <begin position="257"/>
        <end position="277"/>
    </location>
</feature>
<evidence type="ECO:0000256" key="1">
    <source>
        <dbReference type="SAM" id="Phobius"/>
    </source>
</evidence>
<keyword evidence="1" id="KW-0472">Membrane</keyword>
<dbReference type="AlphaFoldDB" id="A0A7R9T4P7"/>